<evidence type="ECO:0000256" key="4">
    <source>
        <dbReference type="ARBA" id="ARBA00023125"/>
    </source>
</evidence>
<feature type="domain" description="THAP-type" evidence="6">
    <location>
        <begin position="22"/>
        <end position="119"/>
    </location>
</feature>
<evidence type="ECO:0000256" key="2">
    <source>
        <dbReference type="ARBA" id="ARBA00022771"/>
    </source>
</evidence>
<organism evidence="7 8">
    <name type="scientific">Clytia hemisphaerica</name>
    <dbReference type="NCBI Taxonomy" id="252671"/>
    <lineage>
        <taxon>Eukaryota</taxon>
        <taxon>Metazoa</taxon>
        <taxon>Cnidaria</taxon>
        <taxon>Hydrozoa</taxon>
        <taxon>Hydroidolina</taxon>
        <taxon>Leptothecata</taxon>
        <taxon>Obeliida</taxon>
        <taxon>Clytiidae</taxon>
        <taxon>Clytia</taxon>
    </lineage>
</organism>
<keyword evidence="4 5" id="KW-0238">DNA-binding</keyword>
<name>A0A7M5WQG4_9CNID</name>
<evidence type="ECO:0000256" key="3">
    <source>
        <dbReference type="ARBA" id="ARBA00022833"/>
    </source>
</evidence>
<keyword evidence="8" id="KW-1185">Reference proteome</keyword>
<dbReference type="GO" id="GO:0003677">
    <property type="term" value="F:DNA binding"/>
    <property type="evidence" value="ECO:0007669"/>
    <property type="project" value="UniProtKB-UniRule"/>
</dbReference>
<evidence type="ECO:0000259" key="6">
    <source>
        <dbReference type="PROSITE" id="PS50950"/>
    </source>
</evidence>
<dbReference type="Pfam" id="PF05485">
    <property type="entry name" value="THAP"/>
    <property type="match status" value="1"/>
</dbReference>
<accession>A0A7M5WQG4</accession>
<dbReference type="Proteomes" id="UP000594262">
    <property type="component" value="Unplaced"/>
</dbReference>
<dbReference type="EnsemblMetazoa" id="CLYHEMT001830.2">
    <property type="protein sequence ID" value="CLYHEMP001830.2"/>
    <property type="gene ID" value="CLYHEMG001830"/>
</dbReference>
<dbReference type="PROSITE" id="PS50950">
    <property type="entry name" value="ZF_THAP"/>
    <property type="match status" value="1"/>
</dbReference>
<sequence length="251" mass="29399">LLLITNTTKTKQKKNKNNLKKMVRTSGTCCVFPGCPVYSGLPQYKGVSLFKLPSKAIDRDWKKQLVDIIKKYRVVDKCLQSRIDESKVWLCSLHFTESDFEYTRTGLRKLKLFALPTENLPKKSFEKEAATVRRQLVRDPLPLLVSDPNPTAVVENVYESFDEFVSYCSKWELPNWKVLSTADQSFVTYRLENSKFSIPKFEIIVNTSLEFTVRLYGWYLPDNHNLYKRHKRSLRKVSLYDLYDLPCLYNV</sequence>
<evidence type="ECO:0000313" key="7">
    <source>
        <dbReference type="EnsemblMetazoa" id="CLYHEMP001830.2"/>
    </source>
</evidence>
<evidence type="ECO:0000256" key="5">
    <source>
        <dbReference type="PROSITE-ProRule" id="PRU00309"/>
    </source>
</evidence>
<keyword evidence="1" id="KW-0479">Metal-binding</keyword>
<evidence type="ECO:0000313" key="8">
    <source>
        <dbReference type="Proteomes" id="UP000594262"/>
    </source>
</evidence>
<protein>
    <recommendedName>
        <fullName evidence="6">THAP-type domain-containing protein</fullName>
    </recommendedName>
</protein>
<dbReference type="SMART" id="SM00980">
    <property type="entry name" value="THAP"/>
    <property type="match status" value="1"/>
</dbReference>
<keyword evidence="2 5" id="KW-0863">Zinc-finger</keyword>
<proteinExistence type="predicted"/>
<evidence type="ECO:0000256" key="1">
    <source>
        <dbReference type="ARBA" id="ARBA00022723"/>
    </source>
</evidence>
<reference evidence="7" key="1">
    <citation type="submission" date="2021-01" db="UniProtKB">
        <authorList>
            <consortium name="EnsemblMetazoa"/>
        </authorList>
    </citation>
    <scope>IDENTIFICATION</scope>
</reference>
<dbReference type="OrthoDB" id="5965425at2759"/>
<dbReference type="GO" id="GO:0008270">
    <property type="term" value="F:zinc ion binding"/>
    <property type="evidence" value="ECO:0007669"/>
    <property type="project" value="UniProtKB-KW"/>
</dbReference>
<dbReference type="InterPro" id="IPR006612">
    <property type="entry name" value="THAP_Znf"/>
</dbReference>
<dbReference type="AlphaFoldDB" id="A0A7M5WQG4"/>
<dbReference type="SUPFAM" id="SSF57716">
    <property type="entry name" value="Glucocorticoid receptor-like (DNA-binding domain)"/>
    <property type="match status" value="1"/>
</dbReference>
<keyword evidence="3" id="KW-0862">Zinc</keyword>